<comment type="caution">
    <text evidence="2">The sequence shown here is derived from an EMBL/GenBank/DDBJ whole genome shotgun (WGS) entry which is preliminary data.</text>
</comment>
<accession>A0AAW4PII8</accession>
<dbReference type="EMBL" id="RKLT01000013">
    <property type="protein sequence ID" value="MBX0297027.1"/>
    <property type="molecule type" value="Genomic_DNA"/>
</dbReference>
<dbReference type="InterPro" id="IPR008407">
    <property type="entry name" value="Brnchd-chn_aa_trnsp_AzlD"/>
</dbReference>
<reference evidence="2 3" key="1">
    <citation type="submission" date="2021-06" db="EMBL/GenBank/DDBJ databases">
        <title>Halomicroarcula sp. a new haloarchaeum isolated from saline soil.</title>
        <authorList>
            <person name="Duran-Viseras A."/>
            <person name="Sanchez-Porro C."/>
            <person name="Ventosa A."/>
        </authorList>
    </citation>
    <scope>NUCLEOTIDE SEQUENCE [LARGE SCALE GENOMIC DNA]</scope>
    <source>
        <strain evidence="2 3">F27</strain>
    </source>
</reference>
<feature type="transmembrane region" description="Helical" evidence="1">
    <location>
        <begin position="7"/>
        <end position="32"/>
    </location>
</feature>
<dbReference type="AlphaFoldDB" id="A0AAW4PII8"/>
<name>A0AAW4PII8_9EURY</name>
<proteinExistence type="predicted"/>
<keyword evidence="1" id="KW-0472">Membrane</keyword>
<keyword evidence="1" id="KW-1133">Transmembrane helix</keyword>
<feature type="transmembrane region" description="Helical" evidence="1">
    <location>
        <begin position="82"/>
        <end position="107"/>
    </location>
</feature>
<organism evidence="2 3">
    <name type="scientific">Haloarcula nitratireducens</name>
    <dbReference type="NCBI Taxonomy" id="2487749"/>
    <lineage>
        <taxon>Archaea</taxon>
        <taxon>Methanobacteriati</taxon>
        <taxon>Methanobacteriota</taxon>
        <taxon>Stenosarchaea group</taxon>
        <taxon>Halobacteria</taxon>
        <taxon>Halobacteriales</taxon>
        <taxon>Haloarculaceae</taxon>
        <taxon>Haloarcula</taxon>
    </lineage>
</organism>
<keyword evidence="3" id="KW-1185">Reference proteome</keyword>
<dbReference type="Proteomes" id="UP001430455">
    <property type="component" value="Unassembled WGS sequence"/>
</dbReference>
<evidence type="ECO:0000313" key="3">
    <source>
        <dbReference type="Proteomes" id="UP001430455"/>
    </source>
</evidence>
<evidence type="ECO:0000256" key="1">
    <source>
        <dbReference type="SAM" id="Phobius"/>
    </source>
</evidence>
<keyword evidence="1" id="KW-0812">Transmembrane</keyword>
<gene>
    <name evidence="2" type="ORF">EGH23_19295</name>
</gene>
<feature type="transmembrane region" description="Helical" evidence="1">
    <location>
        <begin position="44"/>
        <end position="62"/>
    </location>
</feature>
<dbReference type="Pfam" id="PF05437">
    <property type="entry name" value="AzlD"/>
    <property type="match status" value="1"/>
</dbReference>
<protein>
    <submittedName>
        <fullName evidence="2">AzlD domain-containing protein</fullName>
    </submittedName>
</protein>
<dbReference type="RefSeq" id="WP_220581619.1">
    <property type="nucleotide sequence ID" value="NZ_RKLT01000013.1"/>
</dbReference>
<sequence length="111" mass="11680">MTPTDDWLLWAVIVVAGLLTFALRASFVFLLGRVGDIPLRLERALGFVPAAVLAALVIPSLLVQDGQLAVRPGNDQLLAGAAAALAAWASENVLATIFVGMAVFWGLRLLA</sequence>
<evidence type="ECO:0000313" key="2">
    <source>
        <dbReference type="EMBL" id="MBX0297027.1"/>
    </source>
</evidence>